<dbReference type="AlphaFoldDB" id="Q2GJ79"/>
<evidence type="ECO:0000313" key="1">
    <source>
        <dbReference type="EMBL" id="ABD44129.1"/>
    </source>
</evidence>
<reference evidence="1 2" key="1">
    <citation type="journal article" date="2006" name="PLoS Genet.">
        <title>Comparative genomics of emerging human ehrlichiosis agents.</title>
        <authorList>
            <person name="Dunning Hotopp J.C."/>
            <person name="Lin M."/>
            <person name="Madupu R."/>
            <person name="Crabtree J."/>
            <person name="Angiuoli S.V."/>
            <person name="Eisen J.A."/>
            <person name="Seshadri R."/>
            <person name="Ren Q."/>
            <person name="Wu M."/>
            <person name="Utterback T.R."/>
            <person name="Smith S."/>
            <person name="Lewis M."/>
            <person name="Khouri H."/>
            <person name="Zhang C."/>
            <person name="Niu H."/>
            <person name="Lin Q."/>
            <person name="Ohashi N."/>
            <person name="Zhi N."/>
            <person name="Nelson W."/>
            <person name="Brinkac L.M."/>
            <person name="Dodson R.J."/>
            <person name="Rosovitz M.J."/>
            <person name="Sundaram J."/>
            <person name="Daugherty S.C."/>
            <person name="Davidsen T."/>
            <person name="Durkin A.S."/>
            <person name="Gwinn M."/>
            <person name="Haft D.H."/>
            <person name="Selengut J.D."/>
            <person name="Sullivan S.A."/>
            <person name="Zafar N."/>
            <person name="Zhou L."/>
            <person name="Benahmed F."/>
            <person name="Forberger H."/>
            <person name="Halpin R."/>
            <person name="Mulligan S."/>
            <person name="Robinson J."/>
            <person name="White O."/>
            <person name="Rikihisa Y."/>
            <person name="Tettelin H."/>
        </authorList>
    </citation>
    <scope>NUCLEOTIDE SEQUENCE [LARGE SCALE GENOMIC DNA]</scope>
    <source>
        <strain evidence="1 2">HZ</strain>
    </source>
</reference>
<dbReference type="KEGG" id="aph:APH_1011"/>
<gene>
    <name evidence="1" type="ordered locus">APH_1011</name>
</gene>
<proteinExistence type="predicted"/>
<name>Q2GJ79_ANAPZ</name>
<sequence>MNLDPYVCEVGTVKKTLWGDFFVTSHWYGVLVVV</sequence>
<protein>
    <submittedName>
        <fullName evidence="1">Uncharacterized protein</fullName>
    </submittedName>
</protein>
<dbReference type="EMBL" id="CP000235">
    <property type="protein sequence ID" value="ABD44129.1"/>
    <property type="molecule type" value="Genomic_DNA"/>
</dbReference>
<dbReference type="PaxDb" id="212042-APH_1011"/>
<dbReference type="Proteomes" id="UP000001943">
    <property type="component" value="Chromosome"/>
</dbReference>
<organism evidence="1 2">
    <name type="scientific">Anaplasma phagocytophilum (strain HZ)</name>
    <dbReference type="NCBI Taxonomy" id="212042"/>
    <lineage>
        <taxon>Bacteria</taxon>
        <taxon>Pseudomonadati</taxon>
        <taxon>Pseudomonadota</taxon>
        <taxon>Alphaproteobacteria</taxon>
        <taxon>Rickettsiales</taxon>
        <taxon>Anaplasmataceae</taxon>
        <taxon>Anaplasma</taxon>
        <taxon>phagocytophilum group</taxon>
    </lineage>
</organism>
<keyword evidence="2" id="KW-1185">Reference proteome</keyword>
<evidence type="ECO:0000313" key="2">
    <source>
        <dbReference type="Proteomes" id="UP000001943"/>
    </source>
</evidence>
<accession>Q2GJ79</accession>
<dbReference type="EnsemblBacteria" id="ABD44129">
    <property type="protein sequence ID" value="ABD44129"/>
    <property type="gene ID" value="APH_1011"/>
</dbReference>
<dbReference type="HOGENOM" id="CLU_3371688_0_0_5"/>